<protein>
    <submittedName>
        <fullName evidence="2">Uncharacterized protein</fullName>
    </submittedName>
</protein>
<dbReference type="Proteomes" id="UP000541444">
    <property type="component" value="Unassembled WGS sequence"/>
</dbReference>
<feature type="coiled-coil region" evidence="1">
    <location>
        <begin position="35"/>
        <end position="62"/>
    </location>
</feature>
<keyword evidence="1" id="KW-0175">Coiled coil</keyword>
<comment type="caution">
    <text evidence="2">The sequence shown here is derived from an EMBL/GenBank/DDBJ whole genome shotgun (WGS) entry which is preliminary data.</text>
</comment>
<name>A0A7J7P3D5_9MAGN</name>
<reference evidence="2 3" key="1">
    <citation type="journal article" date="2020" name="IScience">
        <title>Genome Sequencing of the Endangered Kingdonia uniflora (Circaeasteraceae, Ranunculales) Reveals Potential Mechanisms of Evolutionary Specialization.</title>
        <authorList>
            <person name="Sun Y."/>
            <person name="Deng T."/>
            <person name="Zhang A."/>
            <person name="Moore M.J."/>
            <person name="Landis J.B."/>
            <person name="Lin N."/>
            <person name="Zhang H."/>
            <person name="Zhang X."/>
            <person name="Huang J."/>
            <person name="Zhang X."/>
            <person name="Sun H."/>
            <person name="Wang H."/>
        </authorList>
    </citation>
    <scope>NUCLEOTIDE SEQUENCE [LARGE SCALE GENOMIC DNA]</scope>
    <source>
        <strain evidence="2">TB1705</strain>
        <tissue evidence="2">Leaf</tissue>
    </source>
</reference>
<keyword evidence="3" id="KW-1185">Reference proteome</keyword>
<accession>A0A7J7P3D5</accession>
<dbReference type="AlphaFoldDB" id="A0A7J7P3D5"/>
<sequence>MDDNLKEVEEKAKLAALHGEEEMSKMAARLIKGLCLGVEEEKAELKRKKVELKRNVARLKTDLLKEGKWMEALKASQVVGVNNIHAKARENLEEVVAERDRLGRHLMSKGYFKDEVDAIRADTYIEEEEDEEIEDVTVRVVGSLNNVSPQTMLDNQGDDNKCPKGETEKELKDIRLRIKDLEAELTMERYTSALLLSSFPEARERSRKNKNDAKVSLVQGDVVSLSTRIRELKGGVTRIQGHVRKGVERLRESKRKLDAALSRE</sequence>
<evidence type="ECO:0000313" key="3">
    <source>
        <dbReference type="Proteomes" id="UP000541444"/>
    </source>
</evidence>
<evidence type="ECO:0000313" key="2">
    <source>
        <dbReference type="EMBL" id="KAF6173941.1"/>
    </source>
</evidence>
<dbReference type="EMBL" id="JACGCM010000309">
    <property type="protein sequence ID" value="KAF6173941.1"/>
    <property type="molecule type" value="Genomic_DNA"/>
</dbReference>
<evidence type="ECO:0000256" key="1">
    <source>
        <dbReference type="SAM" id="Coils"/>
    </source>
</evidence>
<proteinExistence type="predicted"/>
<organism evidence="2 3">
    <name type="scientific">Kingdonia uniflora</name>
    <dbReference type="NCBI Taxonomy" id="39325"/>
    <lineage>
        <taxon>Eukaryota</taxon>
        <taxon>Viridiplantae</taxon>
        <taxon>Streptophyta</taxon>
        <taxon>Embryophyta</taxon>
        <taxon>Tracheophyta</taxon>
        <taxon>Spermatophyta</taxon>
        <taxon>Magnoliopsida</taxon>
        <taxon>Ranunculales</taxon>
        <taxon>Circaeasteraceae</taxon>
        <taxon>Kingdonia</taxon>
    </lineage>
</organism>
<gene>
    <name evidence="2" type="ORF">GIB67_039892</name>
</gene>